<feature type="compositionally biased region" description="Basic and acidic residues" evidence="1">
    <location>
        <begin position="1"/>
        <end position="16"/>
    </location>
</feature>
<feature type="region of interest" description="Disordered" evidence="1">
    <location>
        <begin position="1"/>
        <end position="67"/>
    </location>
</feature>
<reference evidence="2 3" key="1">
    <citation type="submission" date="2023-07" db="EMBL/GenBank/DDBJ databases">
        <title>Genomic Encyclopedia of Type Strains, Phase IV (KMG-IV): sequencing the most valuable type-strain genomes for metagenomic binning, comparative biology and taxonomic classification.</title>
        <authorList>
            <person name="Goeker M."/>
        </authorList>
    </citation>
    <scope>NUCLEOTIDE SEQUENCE [LARGE SCALE GENOMIC DNA]</scope>
    <source>
        <strain evidence="2 3">DSM 19922</strain>
    </source>
</reference>
<dbReference type="RefSeq" id="WP_209983419.1">
    <property type="nucleotide sequence ID" value="NZ_JAGINO010000011.1"/>
</dbReference>
<protein>
    <submittedName>
        <fullName evidence="2">Uncharacterized protein</fullName>
    </submittedName>
</protein>
<evidence type="ECO:0000313" key="2">
    <source>
        <dbReference type="EMBL" id="MDQ0534498.1"/>
    </source>
</evidence>
<evidence type="ECO:0000313" key="3">
    <source>
        <dbReference type="Proteomes" id="UP001244552"/>
    </source>
</evidence>
<evidence type="ECO:0000256" key="1">
    <source>
        <dbReference type="SAM" id="MobiDB-lite"/>
    </source>
</evidence>
<proteinExistence type="predicted"/>
<organism evidence="2 3">
    <name type="scientific">Azospirillum picis</name>
    <dbReference type="NCBI Taxonomy" id="488438"/>
    <lineage>
        <taxon>Bacteria</taxon>
        <taxon>Pseudomonadati</taxon>
        <taxon>Pseudomonadota</taxon>
        <taxon>Alphaproteobacteria</taxon>
        <taxon>Rhodospirillales</taxon>
        <taxon>Azospirillaceae</taxon>
        <taxon>Azospirillum</taxon>
    </lineage>
</organism>
<comment type="caution">
    <text evidence="2">The sequence shown here is derived from an EMBL/GenBank/DDBJ whole genome shotgun (WGS) entry which is preliminary data.</text>
</comment>
<dbReference type="Proteomes" id="UP001244552">
    <property type="component" value="Unassembled WGS sequence"/>
</dbReference>
<name>A0ABU0MMQ8_9PROT</name>
<sequence>MMTKDRKSSSVKEDQRAMQPGVGGSDGFKPDEGALEPLGDVAAEDDQRDLLRPDIDRPRPDAGDATL</sequence>
<feature type="compositionally biased region" description="Basic and acidic residues" evidence="1">
    <location>
        <begin position="48"/>
        <end position="67"/>
    </location>
</feature>
<accession>A0ABU0MMQ8</accession>
<gene>
    <name evidence="2" type="ORF">QO018_003373</name>
</gene>
<dbReference type="EMBL" id="JAUSVU010000012">
    <property type="protein sequence ID" value="MDQ0534498.1"/>
    <property type="molecule type" value="Genomic_DNA"/>
</dbReference>
<keyword evidence="3" id="KW-1185">Reference proteome</keyword>